<reference evidence="4" key="1">
    <citation type="submission" date="2016-10" db="EMBL/GenBank/DDBJ databases">
        <authorList>
            <person name="Varghese N."/>
            <person name="Submissions S."/>
        </authorList>
    </citation>
    <scope>NUCLEOTIDE SEQUENCE [LARGE SCALE GENOMIC DNA]</scope>
    <source>
        <strain evidence="4">DSM 11593</strain>
    </source>
</reference>
<protein>
    <submittedName>
        <fullName evidence="3">Glycine/D-amino acid oxidase</fullName>
    </submittedName>
</protein>
<name>A0A1H6MDF1_9RHOB</name>
<dbReference type="PANTHER" id="PTHR13847">
    <property type="entry name" value="SARCOSINE DEHYDROGENASE-RELATED"/>
    <property type="match status" value="1"/>
</dbReference>
<feature type="domain" description="FAD dependent oxidoreductase" evidence="2">
    <location>
        <begin position="5"/>
        <end position="330"/>
    </location>
</feature>
<dbReference type="SUPFAM" id="SSF51971">
    <property type="entry name" value="Nucleotide-binding domain"/>
    <property type="match status" value="1"/>
</dbReference>
<dbReference type="STRING" id="65735.SAMN04488075_1864"/>
<proteinExistence type="predicted"/>
<dbReference type="SUPFAM" id="SSF54373">
    <property type="entry name" value="FAD-linked reductases, C-terminal domain"/>
    <property type="match status" value="1"/>
</dbReference>
<gene>
    <name evidence="3" type="ORF">SAMN04488075_1864</name>
</gene>
<dbReference type="Pfam" id="PF01266">
    <property type="entry name" value="DAO"/>
    <property type="match status" value="1"/>
</dbReference>
<dbReference type="EMBL" id="FNXG01000003">
    <property type="protein sequence ID" value="SEH95572.1"/>
    <property type="molecule type" value="Genomic_DNA"/>
</dbReference>
<dbReference type="GO" id="GO:0016491">
    <property type="term" value="F:oxidoreductase activity"/>
    <property type="evidence" value="ECO:0007669"/>
    <property type="project" value="UniProtKB-KW"/>
</dbReference>
<dbReference type="Gene3D" id="3.50.50.60">
    <property type="entry name" value="FAD/NAD(P)-binding domain"/>
    <property type="match status" value="1"/>
</dbReference>
<dbReference type="InterPro" id="IPR036188">
    <property type="entry name" value="FAD/NAD-bd_sf"/>
</dbReference>
<evidence type="ECO:0000259" key="2">
    <source>
        <dbReference type="Pfam" id="PF01266"/>
    </source>
</evidence>
<dbReference type="InterPro" id="IPR006076">
    <property type="entry name" value="FAD-dep_OxRdtase"/>
</dbReference>
<dbReference type="Proteomes" id="UP000199125">
    <property type="component" value="Unassembled WGS sequence"/>
</dbReference>
<dbReference type="OrthoDB" id="7818064at2"/>
<accession>A0A1H6MDF1</accession>
<dbReference type="RefSeq" id="WP_090847707.1">
    <property type="nucleotide sequence ID" value="NZ_FNXG01000003.1"/>
</dbReference>
<keyword evidence="1" id="KW-0560">Oxidoreductase</keyword>
<dbReference type="AlphaFoldDB" id="A0A1H6MDF1"/>
<organism evidence="3 4">
    <name type="scientific">Paracoccus alkenifer</name>
    <dbReference type="NCBI Taxonomy" id="65735"/>
    <lineage>
        <taxon>Bacteria</taxon>
        <taxon>Pseudomonadati</taxon>
        <taxon>Pseudomonadota</taxon>
        <taxon>Alphaproteobacteria</taxon>
        <taxon>Rhodobacterales</taxon>
        <taxon>Paracoccaceae</taxon>
        <taxon>Paracoccus</taxon>
    </lineage>
</organism>
<evidence type="ECO:0000313" key="4">
    <source>
        <dbReference type="Proteomes" id="UP000199125"/>
    </source>
</evidence>
<evidence type="ECO:0000256" key="1">
    <source>
        <dbReference type="ARBA" id="ARBA00023002"/>
    </source>
</evidence>
<evidence type="ECO:0000313" key="3">
    <source>
        <dbReference type="EMBL" id="SEH95572.1"/>
    </source>
</evidence>
<dbReference type="PANTHER" id="PTHR13847:SF289">
    <property type="entry name" value="GLYCINE OXIDASE"/>
    <property type="match status" value="1"/>
</dbReference>
<dbReference type="Gene3D" id="3.30.9.10">
    <property type="entry name" value="D-Amino Acid Oxidase, subunit A, domain 2"/>
    <property type="match status" value="1"/>
</dbReference>
<dbReference type="GO" id="GO:0005737">
    <property type="term" value="C:cytoplasm"/>
    <property type="evidence" value="ECO:0007669"/>
    <property type="project" value="TreeGrafter"/>
</dbReference>
<keyword evidence="4" id="KW-1185">Reference proteome</keyword>
<sequence length="345" mass="35609">MARHLTVIGAGIFGLCCGWELARRGARVTVIEAERVAAGSSGGTVGALSPHAPGAWNPKKQTQLDALIAAERWWDTVRSIGGTDPGYARRGRLQPVAPGAEAQARARVQAAAQDWPAPFRMTLTDAPTGALVPDSASGLWLADNLTARISPRAACAALAAAIRASGGEIVESAGLQRPEDLPQGAIWATGAQGLADLGRDLGHKAGDGVHGQSALLAHAAPDAPQVFAEGLHIVPHADGTTAIGSTSEPGRDDTATDDQLDALIARARALCPQLAGARVLDRWAGIRPRAASRAPLVGRWPGRPGHFIANGGFKIGFAMAPAVAAMLAELILNDSDRIPTGFRPS</sequence>